<keyword evidence="2" id="KW-1185">Reference proteome</keyword>
<sequence>MIQERNDLIIVDFANEYRKVDIKCDIDMNLQKSGEQNCVNRISCEEYLRETGSQNVTFLH</sequence>
<gene>
    <name evidence="1" type="ORF">WMSIL1_LOCUS7345</name>
</gene>
<name>A0A564YLU1_HYMDI</name>
<evidence type="ECO:0000313" key="2">
    <source>
        <dbReference type="Proteomes" id="UP000321570"/>
    </source>
</evidence>
<reference evidence="1 2" key="1">
    <citation type="submission" date="2019-07" db="EMBL/GenBank/DDBJ databases">
        <authorList>
            <person name="Jastrzebski P J."/>
            <person name="Paukszto L."/>
            <person name="Jastrzebski P J."/>
        </authorList>
    </citation>
    <scope>NUCLEOTIDE SEQUENCE [LARGE SCALE GENOMIC DNA]</scope>
    <source>
        <strain evidence="1 2">WMS-il1</strain>
    </source>
</reference>
<proteinExistence type="predicted"/>
<dbReference type="Proteomes" id="UP000321570">
    <property type="component" value="Unassembled WGS sequence"/>
</dbReference>
<organism evidence="1 2">
    <name type="scientific">Hymenolepis diminuta</name>
    <name type="common">Rat tapeworm</name>
    <dbReference type="NCBI Taxonomy" id="6216"/>
    <lineage>
        <taxon>Eukaryota</taxon>
        <taxon>Metazoa</taxon>
        <taxon>Spiralia</taxon>
        <taxon>Lophotrochozoa</taxon>
        <taxon>Platyhelminthes</taxon>
        <taxon>Cestoda</taxon>
        <taxon>Eucestoda</taxon>
        <taxon>Cyclophyllidea</taxon>
        <taxon>Hymenolepididae</taxon>
        <taxon>Hymenolepis</taxon>
    </lineage>
</organism>
<protein>
    <submittedName>
        <fullName evidence="1">Uncharacterized protein</fullName>
    </submittedName>
</protein>
<evidence type="ECO:0000313" key="1">
    <source>
        <dbReference type="EMBL" id="VUZ47919.1"/>
    </source>
</evidence>
<dbReference type="AlphaFoldDB" id="A0A564YLU1"/>
<accession>A0A564YLU1</accession>
<dbReference type="EMBL" id="CABIJS010000256">
    <property type="protein sequence ID" value="VUZ47919.1"/>
    <property type="molecule type" value="Genomic_DNA"/>
</dbReference>